<dbReference type="Pfam" id="PF04646">
    <property type="entry name" value="DUF604"/>
    <property type="match status" value="1"/>
</dbReference>
<evidence type="ECO:0000313" key="3">
    <source>
        <dbReference type="Proteomes" id="UP000017836"/>
    </source>
</evidence>
<dbReference type="InterPro" id="IPR006740">
    <property type="entry name" value="DUF604"/>
</dbReference>
<dbReference type="HOGENOM" id="CLU_029819_2_0_1"/>
<accession>W1PJ37</accession>
<dbReference type="Gene3D" id="3.90.550.50">
    <property type="match status" value="1"/>
</dbReference>
<dbReference type="AlphaFoldDB" id="W1PJ37"/>
<keyword evidence="3" id="KW-1185">Reference proteome</keyword>
<evidence type="ECO:0000313" key="2">
    <source>
        <dbReference type="EMBL" id="ERN08018.1"/>
    </source>
</evidence>
<dbReference type="OMA" id="DMRITIR"/>
<dbReference type="STRING" id="13333.W1PJ37"/>
<name>W1PJ37_AMBTC</name>
<keyword evidence="1" id="KW-1133">Transmembrane helix</keyword>
<dbReference type="KEGG" id="atr:18436258"/>
<dbReference type="EMBL" id="KI393609">
    <property type="protein sequence ID" value="ERN08018.1"/>
    <property type="molecule type" value="Genomic_DNA"/>
</dbReference>
<sequence length="505" mass="57265">MALQRLVGDNLSKLGESIAHFSAKFSGYLSVIFSKFGWFLFHAVLVAGLVYLLLSSQPSFPSSQCFPSWMLTRERTNSRSPFSNNFRSPTKIGHILFGIAGSSKTWRNRGPYIDLWWEPNKTRGHVWLDSPPTKYPWPSSSPPFRISENTAIFNGYNKHEMPFAIRMARVLLESFNLGLSDVRWFVMGDDDTVFFVDNLVKVLAKYDHNKYFYIGGNSESVVQNMAHSYDMAFGGGGYAVSYPLAKALSRIFDDCIRRYQTLYGSDHIIQSCVAEVGVRLTKEPGFHQIDLLGDIYGLLSAHPMSPLLSLHHLDYIAPIFPGMTRIQALKVLLKASKANPPQLLQQSICYHKEHNWSISVSWGYSVQIYQKIYPPGFLTIPLQTFKPWRKSGVLSFMFNTRPLSTDPCEKPTVFFFDSVKPVSPFVNLIETVYVGREDRSISACNLNQSLPNIVDEVRIFSELQDIRVAGSRRQCCEVLPSSGMNVTEIRIRECLDDENVAFPLL</sequence>
<reference evidence="3" key="1">
    <citation type="journal article" date="2013" name="Science">
        <title>The Amborella genome and the evolution of flowering plants.</title>
        <authorList>
            <consortium name="Amborella Genome Project"/>
        </authorList>
    </citation>
    <scope>NUCLEOTIDE SEQUENCE [LARGE SCALE GENOMIC DNA]</scope>
</reference>
<keyword evidence="1" id="KW-0472">Membrane</keyword>
<proteinExistence type="predicted"/>
<evidence type="ECO:0000256" key="1">
    <source>
        <dbReference type="SAM" id="Phobius"/>
    </source>
</evidence>
<organism evidence="2 3">
    <name type="scientific">Amborella trichopoda</name>
    <dbReference type="NCBI Taxonomy" id="13333"/>
    <lineage>
        <taxon>Eukaryota</taxon>
        <taxon>Viridiplantae</taxon>
        <taxon>Streptophyta</taxon>
        <taxon>Embryophyta</taxon>
        <taxon>Tracheophyta</taxon>
        <taxon>Spermatophyta</taxon>
        <taxon>Magnoliopsida</taxon>
        <taxon>Amborellales</taxon>
        <taxon>Amborellaceae</taxon>
        <taxon>Amborella</taxon>
    </lineage>
</organism>
<keyword evidence="1" id="KW-0812">Transmembrane</keyword>
<dbReference type="FunFam" id="3.90.550.50:FF:000038">
    <property type="entry name" value="Predicted protein"/>
    <property type="match status" value="1"/>
</dbReference>
<dbReference type="Gramene" id="ERN08018">
    <property type="protein sequence ID" value="ERN08018"/>
    <property type="gene ID" value="AMTR_s00012p00258210"/>
</dbReference>
<feature type="transmembrane region" description="Helical" evidence="1">
    <location>
        <begin position="36"/>
        <end position="54"/>
    </location>
</feature>
<dbReference type="GO" id="GO:0008375">
    <property type="term" value="F:acetylglucosaminyltransferase activity"/>
    <property type="evidence" value="ECO:0000318"/>
    <property type="project" value="GO_Central"/>
</dbReference>
<dbReference type="OrthoDB" id="414175at2759"/>
<dbReference type="PANTHER" id="PTHR10811">
    <property type="entry name" value="FRINGE-RELATED"/>
    <property type="match status" value="1"/>
</dbReference>
<protein>
    <submittedName>
        <fullName evidence="2">Uncharacterized protein</fullName>
    </submittedName>
</protein>
<dbReference type="Proteomes" id="UP000017836">
    <property type="component" value="Unassembled WGS sequence"/>
</dbReference>
<gene>
    <name evidence="2" type="ORF">AMTR_s00012p00258210</name>
</gene>
<dbReference type="eggNOG" id="KOG2246">
    <property type="taxonomic scope" value="Eukaryota"/>
</dbReference>